<evidence type="ECO:0008006" key="5">
    <source>
        <dbReference type="Google" id="ProtNLM"/>
    </source>
</evidence>
<feature type="region of interest" description="Disordered" evidence="1">
    <location>
        <begin position="317"/>
        <end position="345"/>
    </location>
</feature>
<feature type="transmembrane region" description="Helical" evidence="2">
    <location>
        <begin position="159"/>
        <end position="181"/>
    </location>
</feature>
<dbReference type="OrthoDB" id="291792at2759"/>
<organism evidence="3 4">
    <name type="scientific">Catenaria anguillulae PL171</name>
    <dbReference type="NCBI Taxonomy" id="765915"/>
    <lineage>
        <taxon>Eukaryota</taxon>
        <taxon>Fungi</taxon>
        <taxon>Fungi incertae sedis</taxon>
        <taxon>Blastocladiomycota</taxon>
        <taxon>Blastocladiomycetes</taxon>
        <taxon>Blastocladiales</taxon>
        <taxon>Catenariaceae</taxon>
        <taxon>Catenaria</taxon>
    </lineage>
</organism>
<evidence type="ECO:0000256" key="2">
    <source>
        <dbReference type="SAM" id="Phobius"/>
    </source>
</evidence>
<feature type="compositionally biased region" description="Polar residues" evidence="1">
    <location>
        <begin position="326"/>
        <end position="345"/>
    </location>
</feature>
<feature type="transmembrane region" description="Helical" evidence="2">
    <location>
        <begin position="202"/>
        <end position="226"/>
    </location>
</feature>
<gene>
    <name evidence="3" type="ORF">BCR44DRAFT_1438892</name>
</gene>
<feature type="transmembrane region" description="Helical" evidence="2">
    <location>
        <begin position="246"/>
        <end position="262"/>
    </location>
</feature>
<keyword evidence="2" id="KW-1133">Transmembrane helix</keyword>
<dbReference type="PANTHER" id="PTHR12459:SF15">
    <property type="entry name" value="TRANSMEMBRANE PROTEIN 135"/>
    <property type="match status" value="1"/>
</dbReference>
<evidence type="ECO:0000313" key="3">
    <source>
        <dbReference type="EMBL" id="ORZ33175.1"/>
    </source>
</evidence>
<sequence>MDTLPSPATAAAAASAAASTVNDLAAALAEQTASSRRTARALANQLLSAETFYENFLELLAQLTSLLLTDEETERIATSLKQFHATLQRVSSRSALAVTGSPLHAAWQPLPGGGTGATPPGTPPGFPNLDDASDFPPVPIPKPLQCAHKGTCTQHCTRGFLRTLLVGYAIKYAVGTLPMLFSPAKLMSRPSLLLREINKDTVQFALFLSTFTTGYKALFCAFRRYFATRHEWWVGRADNVPKRLRKLAAFLAGALASLSILIDKNKGRRTAIALYFLTRAIEFGVKFGFTRWRKGWELRFGPTSESRDVEGEIDEQVKDSGLGDSPPQSTAPAQPESTDDLGSNDSGLHVLTPSQLLRKRATPTIIKSPASPGKTTSRMTQLAHAAARRLPDFLASSAGVLVMSLSSSQILFSYVAMPDTLASSYMSFLLTHGGQRDRMGPLVAHALRTMGRIVWRTTGYPHLADVYCNMPEGAGSNTSTSPWMAPGKFAMCGMIHPDHDLCHRFAAQCFLTSFKRSAKLYAPLNLAMTLVLGHAKLRKRPLASLQRLILSTIRSSLFLAGYVTTAWSATCTFRNALQREHIAFYLVNGMLSGAWSMLEPPGRRLDLGLYCLPRALEAFWRALIVGGVLPTVPSTKEERARMGAVKRVLANVLTTKSVGEPLYFAIATGLLLSLYEGEQWVLSSGYKSVMVRFFGVN</sequence>
<dbReference type="PANTHER" id="PTHR12459">
    <property type="entry name" value="TRANSMEMBRANE PROTEIN 135-RELATED"/>
    <property type="match status" value="1"/>
</dbReference>
<feature type="region of interest" description="Disordered" evidence="1">
    <location>
        <begin position="108"/>
        <end position="132"/>
    </location>
</feature>
<keyword evidence="4" id="KW-1185">Reference proteome</keyword>
<name>A0A1Y2HF46_9FUNG</name>
<dbReference type="InterPro" id="IPR026749">
    <property type="entry name" value="Tmem135"/>
</dbReference>
<evidence type="ECO:0000313" key="4">
    <source>
        <dbReference type="Proteomes" id="UP000193411"/>
    </source>
</evidence>
<keyword evidence="2" id="KW-0472">Membrane</keyword>
<reference evidence="3 4" key="1">
    <citation type="submission" date="2016-07" db="EMBL/GenBank/DDBJ databases">
        <title>Pervasive Adenine N6-methylation of Active Genes in Fungi.</title>
        <authorList>
            <consortium name="DOE Joint Genome Institute"/>
            <person name="Mondo S.J."/>
            <person name="Dannebaum R.O."/>
            <person name="Kuo R.C."/>
            <person name="Labutti K."/>
            <person name="Haridas S."/>
            <person name="Kuo A."/>
            <person name="Salamov A."/>
            <person name="Ahrendt S.R."/>
            <person name="Lipzen A."/>
            <person name="Sullivan W."/>
            <person name="Andreopoulos W.B."/>
            <person name="Clum A."/>
            <person name="Lindquist E."/>
            <person name="Daum C."/>
            <person name="Ramamoorthy G.K."/>
            <person name="Gryganskyi A."/>
            <person name="Culley D."/>
            <person name="Magnuson J.K."/>
            <person name="James T.Y."/>
            <person name="O'Malley M.A."/>
            <person name="Stajich J.E."/>
            <person name="Spatafora J.W."/>
            <person name="Visel A."/>
            <person name="Grigoriev I.V."/>
        </authorList>
    </citation>
    <scope>NUCLEOTIDE SEQUENCE [LARGE SCALE GENOMIC DNA]</scope>
    <source>
        <strain evidence="3 4">PL171</strain>
    </source>
</reference>
<keyword evidence="2" id="KW-0812">Transmembrane</keyword>
<comment type="caution">
    <text evidence="3">The sequence shown here is derived from an EMBL/GenBank/DDBJ whole genome shotgun (WGS) entry which is preliminary data.</text>
</comment>
<dbReference type="AlphaFoldDB" id="A0A1Y2HF46"/>
<accession>A0A1Y2HF46</accession>
<proteinExistence type="predicted"/>
<evidence type="ECO:0000256" key="1">
    <source>
        <dbReference type="SAM" id="MobiDB-lite"/>
    </source>
</evidence>
<protein>
    <recommendedName>
        <fullName evidence="5">Transmembrane protein 135 N-terminal domain-containing protein</fullName>
    </recommendedName>
</protein>
<dbReference type="Proteomes" id="UP000193411">
    <property type="component" value="Unassembled WGS sequence"/>
</dbReference>
<dbReference type="EMBL" id="MCFL01000038">
    <property type="protein sequence ID" value="ORZ33175.1"/>
    <property type="molecule type" value="Genomic_DNA"/>
</dbReference>